<dbReference type="Gene3D" id="3.30.70.1440">
    <property type="entry name" value="Multidrug efflux transporter AcrB pore domain"/>
    <property type="match status" value="1"/>
</dbReference>
<keyword evidence="8 10" id="KW-0472">Membrane</keyword>
<evidence type="ECO:0000256" key="1">
    <source>
        <dbReference type="ARBA" id="ARBA00004429"/>
    </source>
</evidence>
<evidence type="ECO:0000256" key="7">
    <source>
        <dbReference type="ARBA" id="ARBA00022989"/>
    </source>
</evidence>
<evidence type="ECO:0000256" key="8">
    <source>
        <dbReference type="ARBA" id="ARBA00023136"/>
    </source>
</evidence>
<sequence length="1067" mass="115363">MLKTFIERPVLSTVISIIIVILGILGVTTLPITQYPDIAPPTIQVSATYPGANAETILESVVIPLEEQINGVEGMTYLTSTATNSGTATIQVFFDQDVDADIAAVNVQNRVARANPLLPQAVLQTGVTTQKQQSSALMFLSVYSSNKDYDDTYIQNYLKINVIPELQRVNGVGDVNVFGGKDYAMRIWLRPEKLAAYNLIPSDVTAALREQSLEAAAGALGENNGEAFSYTIKYGGRFKTEAQYSDIVIKALGDGDFLRLSDVADIELGAQSYSGSSVTKGYPAVSMGIFQTKGSNAREIITEVKKVLEGVKEELPKGMDIFIPYDTNNFLNASIEKVVTTLVEAFLLVFLVVFIFLQDFRSTLIPAIAVPVSIIGTFFFLNLFGYSINLLTLFALVLAIGIVVDDAIVVVEAVHAKIDEGEENPKRASLNAMNEISGAIISITLVMAAVFIPVTFVQGPTGVFYEQFGVTLIVAIVISAVNALTLSPALCALFLKGHDEKENSKGKKPGFVQRFFAGFNRGFNATVKKYGKSVHFLYRHKWITAAILIVAGAGIWWSSSTLKTGFVPDEDRGIIFLNVELPAGASIDRTHQVNQKLYEGLIKIPGVQAGTVVEGRSFLGGAGSNFGLGFIRLEDWDERDADSLSIETITSKMFGVAAQIPEANIVFFAPPSIPGFGSSAGVEVNLLDRSGGTFEDLDATNQEFIGKLSQRPEIQYAQSSFNTRYPQYELELNVPLAKELGVSISSIFSTLQGYIGSIFASDFSRFGKQYRVYVQALPQDRADKSALDQLYVRTQSGEMTPITQFVNLKRVYGPQSVTRFNLFNSTTVTAATKPGYSSGDAIKAVQEVASELPGNYSTAYSGLTREEVNAGNQTTTIFMLSILFVYFLLAAQYESYLLPFSILLSLPLGVFGAYITTQLTGLQNNIYFQIALIMLLGLLAKNAILIVEFAIQRRRNGESLLDAAINGAEARLRPILMTSFAFILGLMPLVLASGVGAKGNRSIGTGAVGGLLIGTILGIFVIPILFILFQWLQEKISGAPEAATESSSASTSSNLPAVESGSKGLTE</sequence>
<dbReference type="Gene3D" id="1.20.1640.10">
    <property type="entry name" value="Multidrug efflux transporter AcrB transmembrane domain"/>
    <property type="match status" value="2"/>
</dbReference>
<feature type="transmembrane region" description="Helical" evidence="10">
    <location>
        <begin position="364"/>
        <end position="384"/>
    </location>
</feature>
<comment type="similarity">
    <text evidence="2">Belongs to the resistance-nodulation-cell division (RND) (TC 2.A.6) family.</text>
</comment>
<dbReference type="InterPro" id="IPR001036">
    <property type="entry name" value="Acrflvin-R"/>
</dbReference>
<dbReference type="FunFam" id="3.30.70.1430:FF:000001">
    <property type="entry name" value="Efflux pump membrane transporter"/>
    <property type="match status" value="1"/>
</dbReference>
<evidence type="ECO:0000256" key="9">
    <source>
        <dbReference type="SAM" id="MobiDB-lite"/>
    </source>
</evidence>
<accession>A0A1G7HB03</accession>
<dbReference type="PANTHER" id="PTHR32063:SF9">
    <property type="entry name" value="SIMILAR TO MULTIDRUG RESISTANCE PROTEIN MEXB"/>
    <property type="match status" value="1"/>
</dbReference>
<protein>
    <submittedName>
        <fullName evidence="11">Hydrophobic/amphiphilic exporter-1, HAE1 family</fullName>
    </submittedName>
</protein>
<dbReference type="InterPro" id="IPR027463">
    <property type="entry name" value="AcrB_DN_DC_subdom"/>
</dbReference>
<dbReference type="PRINTS" id="PR00702">
    <property type="entry name" value="ACRIFLAVINRP"/>
</dbReference>
<keyword evidence="5" id="KW-0997">Cell inner membrane</keyword>
<dbReference type="SUPFAM" id="SSF82866">
    <property type="entry name" value="Multidrug efflux transporter AcrB transmembrane domain"/>
    <property type="match status" value="2"/>
</dbReference>
<dbReference type="Proteomes" id="UP000199109">
    <property type="component" value="Unassembled WGS sequence"/>
</dbReference>
<keyword evidence="4" id="KW-1003">Cell membrane</keyword>
<feature type="transmembrane region" description="Helical" evidence="10">
    <location>
        <begin position="338"/>
        <end position="357"/>
    </location>
</feature>
<keyword evidence="7 10" id="KW-1133">Transmembrane helix</keyword>
<dbReference type="SUPFAM" id="SSF82714">
    <property type="entry name" value="Multidrug efflux transporter AcrB TolC docking domain, DN and DC subdomains"/>
    <property type="match status" value="2"/>
</dbReference>
<feature type="transmembrane region" description="Helical" evidence="10">
    <location>
        <begin position="972"/>
        <end position="995"/>
    </location>
</feature>
<feature type="transmembrane region" description="Helical" evidence="10">
    <location>
        <begin position="542"/>
        <end position="559"/>
    </location>
</feature>
<feature type="transmembrane region" description="Helical" evidence="10">
    <location>
        <begin position="436"/>
        <end position="456"/>
    </location>
</feature>
<dbReference type="NCBIfam" id="TIGR00915">
    <property type="entry name" value="2A0602"/>
    <property type="match status" value="1"/>
</dbReference>
<evidence type="ECO:0000256" key="3">
    <source>
        <dbReference type="ARBA" id="ARBA00022448"/>
    </source>
</evidence>
<dbReference type="PANTHER" id="PTHR32063">
    <property type="match status" value="1"/>
</dbReference>
<organism evidence="11 12">
    <name type="scientific">Pricia antarctica</name>
    <dbReference type="NCBI Taxonomy" id="641691"/>
    <lineage>
        <taxon>Bacteria</taxon>
        <taxon>Pseudomonadati</taxon>
        <taxon>Bacteroidota</taxon>
        <taxon>Flavobacteriia</taxon>
        <taxon>Flavobacteriales</taxon>
        <taxon>Flavobacteriaceae</taxon>
        <taxon>Pricia</taxon>
    </lineage>
</organism>
<dbReference type="GO" id="GO:0005886">
    <property type="term" value="C:plasma membrane"/>
    <property type="evidence" value="ECO:0007669"/>
    <property type="project" value="UniProtKB-SubCell"/>
</dbReference>
<feature type="transmembrane region" description="Helical" evidence="10">
    <location>
        <begin position="870"/>
        <end position="889"/>
    </location>
</feature>
<evidence type="ECO:0000256" key="6">
    <source>
        <dbReference type="ARBA" id="ARBA00022692"/>
    </source>
</evidence>
<comment type="subcellular location">
    <subcellularLocation>
        <location evidence="1">Cell inner membrane</location>
        <topology evidence="1">Multi-pass membrane protein</topology>
    </subcellularLocation>
</comment>
<feature type="transmembrane region" description="Helical" evidence="10">
    <location>
        <begin position="12"/>
        <end position="32"/>
    </location>
</feature>
<feature type="transmembrane region" description="Helical" evidence="10">
    <location>
        <begin position="390"/>
        <end position="415"/>
    </location>
</feature>
<evidence type="ECO:0000256" key="5">
    <source>
        <dbReference type="ARBA" id="ARBA00022519"/>
    </source>
</evidence>
<keyword evidence="3" id="KW-0813">Transport</keyword>
<dbReference type="OrthoDB" id="9758940at2"/>
<dbReference type="RefSeq" id="WP_091872656.1">
    <property type="nucleotide sequence ID" value="NZ_FNAO01000009.1"/>
</dbReference>
<dbReference type="AlphaFoldDB" id="A0A1G7HB03"/>
<feature type="transmembrane region" description="Helical" evidence="10">
    <location>
        <begin position="468"/>
        <end position="495"/>
    </location>
</feature>
<dbReference type="Gene3D" id="3.30.70.1320">
    <property type="entry name" value="Multidrug efflux transporter AcrB pore domain like"/>
    <property type="match status" value="1"/>
</dbReference>
<feature type="transmembrane region" description="Helical" evidence="10">
    <location>
        <begin position="896"/>
        <end position="915"/>
    </location>
</feature>
<feature type="region of interest" description="Disordered" evidence="9">
    <location>
        <begin position="1043"/>
        <end position="1067"/>
    </location>
</feature>
<dbReference type="Pfam" id="PF00873">
    <property type="entry name" value="ACR_tran"/>
    <property type="match status" value="1"/>
</dbReference>
<evidence type="ECO:0000256" key="2">
    <source>
        <dbReference type="ARBA" id="ARBA00010942"/>
    </source>
</evidence>
<keyword evidence="12" id="KW-1185">Reference proteome</keyword>
<proteinExistence type="inferred from homology"/>
<gene>
    <name evidence="11" type="ORF">SAMN05421636_10993</name>
</gene>
<dbReference type="GO" id="GO:0042910">
    <property type="term" value="F:xenobiotic transmembrane transporter activity"/>
    <property type="evidence" value="ECO:0007669"/>
    <property type="project" value="TreeGrafter"/>
</dbReference>
<dbReference type="Gene3D" id="3.30.2090.10">
    <property type="entry name" value="Multidrug efflux transporter AcrB TolC docking domain, DN and DC subdomains"/>
    <property type="match status" value="2"/>
</dbReference>
<evidence type="ECO:0000256" key="10">
    <source>
        <dbReference type="SAM" id="Phobius"/>
    </source>
</evidence>
<feature type="transmembrane region" description="Helical" evidence="10">
    <location>
        <begin position="1007"/>
        <end position="1029"/>
    </location>
</feature>
<dbReference type="EMBL" id="FNAO01000009">
    <property type="protein sequence ID" value="SDE97622.1"/>
    <property type="molecule type" value="Genomic_DNA"/>
</dbReference>
<dbReference type="STRING" id="641691.SAMN05421636_10993"/>
<evidence type="ECO:0000256" key="4">
    <source>
        <dbReference type="ARBA" id="ARBA00022475"/>
    </source>
</evidence>
<evidence type="ECO:0000313" key="12">
    <source>
        <dbReference type="Proteomes" id="UP000199109"/>
    </source>
</evidence>
<name>A0A1G7HB03_9FLAO</name>
<dbReference type="Gene3D" id="3.30.70.1430">
    <property type="entry name" value="Multidrug efflux transporter AcrB pore domain"/>
    <property type="match status" value="2"/>
</dbReference>
<dbReference type="GO" id="GO:0015562">
    <property type="term" value="F:efflux transmembrane transporter activity"/>
    <property type="evidence" value="ECO:0007669"/>
    <property type="project" value="InterPro"/>
</dbReference>
<feature type="compositionally biased region" description="Low complexity" evidence="9">
    <location>
        <begin position="1043"/>
        <end position="1053"/>
    </location>
</feature>
<evidence type="ECO:0000313" key="11">
    <source>
        <dbReference type="EMBL" id="SDE97622.1"/>
    </source>
</evidence>
<keyword evidence="6 10" id="KW-0812">Transmembrane</keyword>
<dbReference type="InterPro" id="IPR004764">
    <property type="entry name" value="MdtF-like"/>
</dbReference>
<dbReference type="FunFam" id="1.20.1640.10:FF:000001">
    <property type="entry name" value="Efflux pump membrane transporter"/>
    <property type="match status" value="1"/>
</dbReference>
<dbReference type="SUPFAM" id="SSF82693">
    <property type="entry name" value="Multidrug efflux transporter AcrB pore domain, PN1, PN2, PC1 and PC2 subdomains"/>
    <property type="match status" value="4"/>
</dbReference>
<reference evidence="11 12" key="1">
    <citation type="submission" date="2016-10" db="EMBL/GenBank/DDBJ databases">
        <authorList>
            <person name="de Groot N.N."/>
        </authorList>
    </citation>
    <scope>NUCLEOTIDE SEQUENCE [LARGE SCALE GENOMIC DNA]</scope>
    <source>
        <strain evidence="11 12">DSM 23421</strain>
    </source>
</reference>
<feature type="transmembrane region" description="Helical" evidence="10">
    <location>
        <begin position="927"/>
        <end position="951"/>
    </location>
</feature>
<dbReference type="GO" id="GO:0009636">
    <property type="term" value="P:response to toxic substance"/>
    <property type="evidence" value="ECO:0007669"/>
    <property type="project" value="UniProtKB-ARBA"/>
</dbReference>